<accession>A0A382YD88</accession>
<name>A0A382YD88_9ZZZZ</name>
<dbReference type="AlphaFoldDB" id="A0A382YD88"/>
<dbReference type="EMBL" id="UINC01174704">
    <property type="protein sequence ID" value="SVD80959.1"/>
    <property type="molecule type" value="Genomic_DNA"/>
</dbReference>
<sequence>MLIDLQSQNLLVSNHLKSFPCTLTHTVFADHNVKIALFLVPLASGQET</sequence>
<evidence type="ECO:0000313" key="1">
    <source>
        <dbReference type="EMBL" id="SVD80959.1"/>
    </source>
</evidence>
<reference evidence="1" key="1">
    <citation type="submission" date="2018-05" db="EMBL/GenBank/DDBJ databases">
        <authorList>
            <person name="Lanie J.A."/>
            <person name="Ng W.-L."/>
            <person name="Kazmierczak K.M."/>
            <person name="Andrzejewski T.M."/>
            <person name="Davidsen T.M."/>
            <person name="Wayne K.J."/>
            <person name="Tettelin H."/>
            <person name="Glass J.I."/>
            <person name="Rusch D."/>
            <person name="Podicherti R."/>
            <person name="Tsui H.-C.T."/>
            <person name="Winkler M.E."/>
        </authorList>
    </citation>
    <scope>NUCLEOTIDE SEQUENCE</scope>
</reference>
<gene>
    <name evidence="1" type="ORF">METZ01_LOCUS433813</name>
</gene>
<feature type="non-terminal residue" evidence="1">
    <location>
        <position position="48"/>
    </location>
</feature>
<organism evidence="1">
    <name type="scientific">marine metagenome</name>
    <dbReference type="NCBI Taxonomy" id="408172"/>
    <lineage>
        <taxon>unclassified sequences</taxon>
        <taxon>metagenomes</taxon>
        <taxon>ecological metagenomes</taxon>
    </lineage>
</organism>
<protein>
    <submittedName>
        <fullName evidence="1">Uncharacterized protein</fullName>
    </submittedName>
</protein>
<proteinExistence type="predicted"/>